<dbReference type="AlphaFoldDB" id="A0A0G4EBR8"/>
<name>A0A0G4EBR8_VITBC</name>
<dbReference type="PANTHER" id="PTHR38585:SF1">
    <property type="entry name" value="TRANSMEMBRANE PROTEIN"/>
    <property type="match status" value="1"/>
</dbReference>
<dbReference type="Proteomes" id="UP000041254">
    <property type="component" value="Unassembled WGS sequence"/>
</dbReference>
<evidence type="ECO:0000256" key="1">
    <source>
        <dbReference type="SAM" id="MobiDB-lite"/>
    </source>
</evidence>
<reference evidence="2 3" key="1">
    <citation type="submission" date="2014-11" db="EMBL/GenBank/DDBJ databases">
        <authorList>
            <person name="Zhu J."/>
            <person name="Qi W."/>
            <person name="Song R."/>
        </authorList>
    </citation>
    <scope>NUCLEOTIDE SEQUENCE [LARGE SCALE GENOMIC DNA]</scope>
</reference>
<evidence type="ECO:0000313" key="3">
    <source>
        <dbReference type="Proteomes" id="UP000041254"/>
    </source>
</evidence>
<dbReference type="VEuPathDB" id="CryptoDB:Vbra_1952"/>
<proteinExistence type="predicted"/>
<evidence type="ECO:0000313" key="2">
    <source>
        <dbReference type="EMBL" id="CEL92742.1"/>
    </source>
</evidence>
<feature type="compositionally biased region" description="Pro residues" evidence="1">
    <location>
        <begin position="277"/>
        <end position="294"/>
    </location>
</feature>
<dbReference type="STRING" id="1169540.A0A0G4EBR8"/>
<organism evidence="2 3">
    <name type="scientific">Vitrella brassicaformis (strain CCMP3155)</name>
    <dbReference type="NCBI Taxonomy" id="1169540"/>
    <lineage>
        <taxon>Eukaryota</taxon>
        <taxon>Sar</taxon>
        <taxon>Alveolata</taxon>
        <taxon>Colpodellida</taxon>
        <taxon>Vitrellaceae</taxon>
        <taxon>Vitrella</taxon>
    </lineage>
</organism>
<dbReference type="EMBL" id="CDMY01000104">
    <property type="protein sequence ID" value="CEL92742.1"/>
    <property type="molecule type" value="Genomic_DNA"/>
</dbReference>
<sequence>MSPLYSSTQQLRSGACVVLAAAMLTSFIHASKMPSAAAPTVSRSSRGTKLACLPGGTQAGSAAKVVLGLFGRQPSSAAAALSALQVCSAGASFCLTVTASQHLQRSINVSTRLPLIASLAGLLTAAAAAASASLSAQMVQSLMASRQPLLHVLCNTQWTFVRRDVMIGLSLFLLMGGRLQSLCPSSLLSPGVYAQPGGLGSLPATMEYASPRERSVIQRLGRIYGCHTCGTRRGPFNADHQPPRSVVRQRIRSMGESPADRRLRTAAVRPSTTPMATPLPPRTFPEPSAPPMPSEPEAEPEPPTKVPKRRRSFVVRRASPWQWLSGRRLRQRFYPQCEACSERQARACAADDPYGRAYLVVPGGLKALRRHHLAGAALVWIRLLVEVYSHT</sequence>
<dbReference type="OrthoDB" id="360690at2759"/>
<dbReference type="InParanoid" id="A0A0G4EBR8"/>
<protein>
    <submittedName>
        <fullName evidence="2">Uncharacterized protein</fullName>
    </submittedName>
</protein>
<feature type="region of interest" description="Disordered" evidence="1">
    <location>
        <begin position="251"/>
        <end position="311"/>
    </location>
</feature>
<accession>A0A0G4EBR8</accession>
<gene>
    <name evidence="2" type="ORF">Vbra_1952</name>
</gene>
<keyword evidence="3" id="KW-1185">Reference proteome</keyword>
<dbReference type="PANTHER" id="PTHR38585">
    <property type="entry name" value="TRANSMEMBRANE PROTEIN"/>
    <property type="match status" value="1"/>
</dbReference>